<reference evidence="5 6" key="1">
    <citation type="submission" date="2024-06" db="EMBL/GenBank/DDBJ databases">
        <title>Complete genome of Phlyctema vagabunda strain 19-DSS-EL-015.</title>
        <authorList>
            <person name="Fiorenzani C."/>
        </authorList>
    </citation>
    <scope>NUCLEOTIDE SEQUENCE [LARGE SCALE GENOMIC DNA]</scope>
    <source>
        <strain evidence="5 6">19-DSS-EL-015</strain>
    </source>
</reference>
<evidence type="ECO:0000256" key="1">
    <source>
        <dbReference type="ARBA" id="ARBA00010088"/>
    </source>
</evidence>
<dbReference type="InterPro" id="IPR010497">
    <property type="entry name" value="Epoxide_hydro_N"/>
</dbReference>
<dbReference type="Proteomes" id="UP001629113">
    <property type="component" value="Unassembled WGS sequence"/>
</dbReference>
<dbReference type="EMBL" id="JBFCZG010000004">
    <property type="protein sequence ID" value="KAL3423107.1"/>
    <property type="molecule type" value="Genomic_DNA"/>
</dbReference>
<dbReference type="PANTHER" id="PTHR21661:SF35">
    <property type="entry name" value="EPOXIDE HYDROLASE"/>
    <property type="match status" value="1"/>
</dbReference>
<dbReference type="SUPFAM" id="SSF53474">
    <property type="entry name" value="alpha/beta-Hydrolases"/>
    <property type="match status" value="1"/>
</dbReference>
<evidence type="ECO:0000313" key="5">
    <source>
        <dbReference type="EMBL" id="KAL3423107.1"/>
    </source>
</evidence>
<dbReference type="Pfam" id="PF06441">
    <property type="entry name" value="EHN"/>
    <property type="match status" value="1"/>
</dbReference>
<dbReference type="PANTHER" id="PTHR21661">
    <property type="entry name" value="EPOXIDE HYDROLASE 1-RELATED"/>
    <property type="match status" value="1"/>
</dbReference>
<dbReference type="InterPro" id="IPR016292">
    <property type="entry name" value="Epoxide_hydrolase"/>
</dbReference>
<comment type="caution">
    <text evidence="5">The sequence shown here is derived from an EMBL/GenBank/DDBJ whole genome shotgun (WGS) entry which is preliminary data.</text>
</comment>
<dbReference type="PRINTS" id="PR00412">
    <property type="entry name" value="EPOXHYDRLASE"/>
</dbReference>
<accession>A0ABR4PID7</accession>
<dbReference type="PIRSF" id="PIRSF001112">
    <property type="entry name" value="Epoxide_hydrolase"/>
    <property type="match status" value="1"/>
</dbReference>
<protein>
    <submittedName>
        <fullName evidence="5">Epoxide hydrolase 5</fullName>
    </submittedName>
</protein>
<name>A0ABR4PID7_9HELO</name>
<organism evidence="5 6">
    <name type="scientific">Phlyctema vagabunda</name>
    <dbReference type="NCBI Taxonomy" id="108571"/>
    <lineage>
        <taxon>Eukaryota</taxon>
        <taxon>Fungi</taxon>
        <taxon>Dikarya</taxon>
        <taxon>Ascomycota</taxon>
        <taxon>Pezizomycotina</taxon>
        <taxon>Leotiomycetes</taxon>
        <taxon>Helotiales</taxon>
        <taxon>Dermateaceae</taxon>
        <taxon>Phlyctema</taxon>
    </lineage>
</organism>
<evidence type="ECO:0000313" key="6">
    <source>
        <dbReference type="Proteomes" id="UP001629113"/>
    </source>
</evidence>
<gene>
    <name evidence="5" type="ORF">PVAG01_04854</name>
</gene>
<feature type="domain" description="Epoxide hydrolase N-terminal" evidence="4">
    <location>
        <begin position="4"/>
        <end position="115"/>
    </location>
</feature>
<comment type="similarity">
    <text evidence="1">Belongs to the peptidase S33 family.</text>
</comment>
<evidence type="ECO:0000259" key="4">
    <source>
        <dbReference type="Pfam" id="PF06441"/>
    </source>
</evidence>
<keyword evidence="6" id="KW-1185">Reference proteome</keyword>
<dbReference type="InterPro" id="IPR000639">
    <property type="entry name" value="Epox_hydrolase-like"/>
</dbReference>
<sequence length="409" mass="46233">MSDIKAFTIAIPDSSLDVVRQKLAAASFPDELDDAAWAYGTPLAEIKRLVEYWREQYDWRRDERRLNQLLPQFTTGIPIDGFGELDIHFVHHRSEVADAVPLLFVHGWPGTFHEVEKLIPLLNRPGAGTERPAFHIIAPSLPNFGFSQGVKKKGFIVPHYAETCHKLMLKLGYDEYVTQAGDWGWWITRTMGRLYPNSCKASHFNMIVPCEPSISNTPLLALQHAVTPYTAKERAGLARSEWFVKEGFGYNAIQGTKPQSLGYGLSDSPVALLAWIYEKLHDWTDAYAFADDEILAWVSLYLFSRAGPVASTRIYYEAVHEPGQDSYHRAMRHIPRVKIGLAQFPRDIYVFPRLWTRGLGDVVLYREHESGGHFAAFERPADLVGDLCEMFGRRGGAYAVVKGKSGFVE</sequence>
<keyword evidence="2" id="KW-0058">Aromatic hydrocarbons catabolism</keyword>
<dbReference type="Gene3D" id="3.40.50.1820">
    <property type="entry name" value="alpha/beta hydrolase"/>
    <property type="match status" value="1"/>
</dbReference>
<evidence type="ECO:0000256" key="2">
    <source>
        <dbReference type="ARBA" id="ARBA00022797"/>
    </source>
</evidence>
<evidence type="ECO:0000256" key="3">
    <source>
        <dbReference type="ARBA" id="ARBA00022801"/>
    </source>
</evidence>
<dbReference type="GO" id="GO:0016787">
    <property type="term" value="F:hydrolase activity"/>
    <property type="evidence" value="ECO:0007669"/>
    <property type="project" value="UniProtKB-KW"/>
</dbReference>
<proteinExistence type="inferred from homology"/>
<dbReference type="InterPro" id="IPR029058">
    <property type="entry name" value="AB_hydrolase_fold"/>
</dbReference>
<keyword evidence="3 5" id="KW-0378">Hydrolase</keyword>